<evidence type="ECO:0000313" key="3">
    <source>
        <dbReference type="EMBL" id="PRZ43650.1"/>
    </source>
</evidence>
<dbReference type="GO" id="GO:0005524">
    <property type="term" value="F:ATP binding"/>
    <property type="evidence" value="ECO:0007669"/>
    <property type="project" value="InterPro"/>
</dbReference>
<reference evidence="3 4" key="1">
    <citation type="submission" date="2018-03" db="EMBL/GenBank/DDBJ databases">
        <title>Genomic Encyclopedia of Archaeal and Bacterial Type Strains, Phase II (KMG-II): from individual species to whole genera.</title>
        <authorList>
            <person name="Goeker M."/>
        </authorList>
    </citation>
    <scope>NUCLEOTIDE SEQUENCE [LARGE SCALE GENOMIC DNA]</scope>
    <source>
        <strain evidence="3 4">DSM 100065</strain>
    </source>
</reference>
<comment type="caution">
    <text evidence="3">The sequence shown here is derived from an EMBL/GenBank/DDBJ whole genome shotgun (WGS) entry which is preliminary data.</text>
</comment>
<feature type="region of interest" description="Disordered" evidence="1">
    <location>
        <begin position="478"/>
        <end position="500"/>
    </location>
</feature>
<evidence type="ECO:0000313" key="4">
    <source>
        <dbReference type="Proteomes" id="UP000237752"/>
    </source>
</evidence>
<dbReference type="PANTHER" id="PTHR47396:SF2">
    <property type="entry name" value="HELICASE ATP-BINDING DOMAIN-CONTAINING PROTEIN"/>
    <property type="match status" value="1"/>
</dbReference>
<dbReference type="CDD" id="cd18785">
    <property type="entry name" value="SF2_C"/>
    <property type="match status" value="1"/>
</dbReference>
<dbReference type="InterPro" id="IPR006935">
    <property type="entry name" value="Helicase/UvrB_N"/>
</dbReference>
<proteinExistence type="predicted"/>
<dbReference type="RefSeq" id="WP_106347789.1">
    <property type="nucleotide sequence ID" value="NZ_PVUE01000002.1"/>
</dbReference>
<dbReference type="PROSITE" id="PS51192">
    <property type="entry name" value="HELICASE_ATP_BIND_1"/>
    <property type="match status" value="1"/>
</dbReference>
<gene>
    <name evidence="3" type="ORF">CLV47_102341</name>
</gene>
<organism evidence="3 4">
    <name type="scientific">Antricoccus suffuscus</name>
    <dbReference type="NCBI Taxonomy" id="1629062"/>
    <lineage>
        <taxon>Bacteria</taxon>
        <taxon>Bacillati</taxon>
        <taxon>Actinomycetota</taxon>
        <taxon>Actinomycetes</taxon>
        <taxon>Geodermatophilales</taxon>
        <taxon>Antricoccaceae</taxon>
        <taxon>Antricoccus</taxon>
    </lineage>
</organism>
<dbReference type="Pfam" id="PF04851">
    <property type="entry name" value="ResIII"/>
    <property type="match status" value="1"/>
</dbReference>
<dbReference type="Proteomes" id="UP000237752">
    <property type="component" value="Unassembled WGS sequence"/>
</dbReference>
<dbReference type="GO" id="GO:0004386">
    <property type="term" value="F:helicase activity"/>
    <property type="evidence" value="ECO:0007669"/>
    <property type="project" value="UniProtKB-KW"/>
</dbReference>
<dbReference type="OrthoDB" id="5165890at2"/>
<sequence length="565" mass="61996">MTGETTSTQTRSLRKWQRRALSRYLLNKTDDFMLVATPGAGKTTFALTAAVELMTAGTIDQIIIVTPTDHLKAQWAGVAANHQIRIDPKFSTTTGRVAGDYHGFATTYAGVATAPDVFKMRVMAKKTLVILDEVHHAGDAKSWGDSVRRAFTPAVKRLALTGTPFRSDDSPIPFATYEPVGDGTSRSVADYNYGYSEALSDGVVRPVIFMAYSGEARWRTRAGDEVTMRLGDVALAEQTQRAWHTALDAEGDWIASVLRAADKRLMQLRIGGVPDAGGLVIASDQSDARAYAELLEHITGQKPTVVLSDDRGSSARIAKFSSSTDPWIVAVRMVSEGVDIPRLGVLVYATNVGTPMFFAQAVGRVIRARRSRETATVFLPSIMRLRALASEMEAERDHVLGAPKHNDEWDELGQVEQQPGEKDETEEGAFEKLGASADFDDVIFDGATWGSQADEDDEQEFLGIPGLLEPEQVTTLLRQRQEKQVSRASAPKAEPGPRRDLAHHEIVTNLRKELNSLVSLRFQRTGQKHAITHAEARRVCGGPPTSVANAEQLRARIDYLRKNRS</sequence>
<dbReference type="PANTHER" id="PTHR47396">
    <property type="entry name" value="TYPE I RESTRICTION ENZYME ECOKI R PROTEIN"/>
    <property type="match status" value="1"/>
</dbReference>
<dbReference type="InterPro" id="IPR014001">
    <property type="entry name" value="Helicase_ATP-bd"/>
</dbReference>
<feature type="domain" description="Helicase ATP-binding" evidence="2">
    <location>
        <begin position="23"/>
        <end position="182"/>
    </location>
</feature>
<dbReference type="SMART" id="SM00382">
    <property type="entry name" value="AAA"/>
    <property type="match status" value="1"/>
</dbReference>
<dbReference type="InterPro" id="IPR027417">
    <property type="entry name" value="P-loop_NTPase"/>
</dbReference>
<dbReference type="GO" id="GO:0016787">
    <property type="term" value="F:hydrolase activity"/>
    <property type="evidence" value="ECO:0007669"/>
    <property type="project" value="InterPro"/>
</dbReference>
<dbReference type="EMBL" id="PVUE01000002">
    <property type="protein sequence ID" value="PRZ43650.1"/>
    <property type="molecule type" value="Genomic_DNA"/>
</dbReference>
<keyword evidence="3" id="KW-0067">ATP-binding</keyword>
<keyword evidence="3" id="KW-0547">Nucleotide-binding</keyword>
<protein>
    <submittedName>
        <fullName evidence="3">Superfamily II DNA or RNA helicase</fullName>
    </submittedName>
</protein>
<dbReference type="GO" id="GO:0003677">
    <property type="term" value="F:DNA binding"/>
    <property type="evidence" value="ECO:0007669"/>
    <property type="project" value="InterPro"/>
</dbReference>
<dbReference type="SMART" id="SM00487">
    <property type="entry name" value="DEXDc"/>
    <property type="match status" value="1"/>
</dbReference>
<evidence type="ECO:0000256" key="1">
    <source>
        <dbReference type="SAM" id="MobiDB-lite"/>
    </source>
</evidence>
<keyword evidence="3" id="KW-0378">Hydrolase</keyword>
<dbReference type="InterPro" id="IPR050742">
    <property type="entry name" value="Helicase_Restrict-Modif_Enz"/>
</dbReference>
<dbReference type="InterPro" id="IPR003593">
    <property type="entry name" value="AAA+_ATPase"/>
</dbReference>
<dbReference type="GO" id="GO:0005829">
    <property type="term" value="C:cytosol"/>
    <property type="evidence" value="ECO:0007669"/>
    <property type="project" value="TreeGrafter"/>
</dbReference>
<keyword evidence="3" id="KW-0347">Helicase</keyword>
<accession>A0A2T1A4X5</accession>
<keyword evidence="4" id="KW-1185">Reference proteome</keyword>
<evidence type="ECO:0000259" key="2">
    <source>
        <dbReference type="PROSITE" id="PS51192"/>
    </source>
</evidence>
<dbReference type="AlphaFoldDB" id="A0A2T1A4X5"/>
<dbReference type="SUPFAM" id="SSF52540">
    <property type="entry name" value="P-loop containing nucleoside triphosphate hydrolases"/>
    <property type="match status" value="1"/>
</dbReference>
<name>A0A2T1A4X5_9ACTN</name>
<dbReference type="Gene3D" id="3.40.50.300">
    <property type="entry name" value="P-loop containing nucleotide triphosphate hydrolases"/>
    <property type="match status" value="2"/>
</dbReference>